<dbReference type="EMBL" id="GL433842">
    <property type="protein sequence ID" value="EFN56412.1"/>
    <property type="molecule type" value="Genomic_DNA"/>
</dbReference>
<keyword evidence="7" id="KW-0325">Glycoprotein</keyword>
<dbReference type="Gene3D" id="3.40.50.1820">
    <property type="entry name" value="alpha/beta hydrolase"/>
    <property type="match status" value="1"/>
</dbReference>
<evidence type="ECO:0000256" key="2">
    <source>
        <dbReference type="ARBA" id="ARBA00012423"/>
    </source>
</evidence>
<dbReference type="InterPro" id="IPR002472">
    <property type="entry name" value="Palm_thioest"/>
</dbReference>
<accession>E1ZDG9</accession>
<evidence type="ECO:0000256" key="4">
    <source>
        <dbReference type="ARBA" id="ARBA00022729"/>
    </source>
</evidence>
<keyword evidence="6" id="KW-1015">Disulfide bond</keyword>
<reference evidence="9 10" key="1">
    <citation type="journal article" date="2010" name="Plant Cell">
        <title>The Chlorella variabilis NC64A genome reveals adaptation to photosymbiosis, coevolution with viruses, and cryptic sex.</title>
        <authorList>
            <person name="Blanc G."/>
            <person name="Duncan G."/>
            <person name="Agarkova I."/>
            <person name="Borodovsky M."/>
            <person name="Gurnon J."/>
            <person name="Kuo A."/>
            <person name="Lindquist E."/>
            <person name="Lucas S."/>
            <person name="Pangilinan J."/>
            <person name="Polle J."/>
            <person name="Salamov A."/>
            <person name="Terry A."/>
            <person name="Yamada T."/>
            <person name="Dunigan D.D."/>
            <person name="Grigoriev I.V."/>
            <person name="Claverie J.M."/>
            <person name="Van Etten J.L."/>
        </authorList>
    </citation>
    <scope>NUCLEOTIDE SEQUENCE [LARGE SCALE GENOMIC DNA]</scope>
    <source>
        <strain evidence="9 10">NC64A</strain>
    </source>
</reference>
<dbReference type="PANTHER" id="PTHR11247">
    <property type="entry name" value="PALMITOYL-PROTEIN THIOESTERASE/DOLICHYLDIPHOSPHATASE 1"/>
    <property type="match status" value="1"/>
</dbReference>
<keyword evidence="10" id="KW-1185">Reference proteome</keyword>
<evidence type="ECO:0000256" key="6">
    <source>
        <dbReference type="ARBA" id="ARBA00023157"/>
    </source>
</evidence>
<dbReference type="eggNOG" id="KOG2541">
    <property type="taxonomic scope" value="Eukaryota"/>
</dbReference>
<evidence type="ECO:0000313" key="9">
    <source>
        <dbReference type="EMBL" id="EFN56412.1"/>
    </source>
</evidence>
<dbReference type="KEGG" id="cvr:CHLNCDRAFT_35163"/>
<organism evidence="10">
    <name type="scientific">Chlorella variabilis</name>
    <name type="common">Green alga</name>
    <dbReference type="NCBI Taxonomy" id="554065"/>
    <lineage>
        <taxon>Eukaryota</taxon>
        <taxon>Viridiplantae</taxon>
        <taxon>Chlorophyta</taxon>
        <taxon>core chlorophytes</taxon>
        <taxon>Trebouxiophyceae</taxon>
        <taxon>Chlorellales</taxon>
        <taxon>Chlorellaceae</taxon>
        <taxon>Chlorella clade</taxon>
        <taxon>Chlorella</taxon>
    </lineage>
</organism>
<comment type="similarity">
    <text evidence="1">Belongs to the palmitoyl-protein thioesterase family.</text>
</comment>
<evidence type="ECO:0000256" key="5">
    <source>
        <dbReference type="ARBA" id="ARBA00022801"/>
    </source>
</evidence>
<evidence type="ECO:0000256" key="3">
    <source>
        <dbReference type="ARBA" id="ARBA00014212"/>
    </source>
</evidence>
<dbReference type="Proteomes" id="UP000008141">
    <property type="component" value="Unassembled WGS sequence"/>
</dbReference>
<dbReference type="PANTHER" id="PTHR11247:SF8">
    <property type="entry name" value="PALMITOYL-PROTEIN THIOESTERASE 1"/>
    <property type="match status" value="1"/>
</dbReference>
<dbReference type="PRINTS" id="PR00414">
    <property type="entry name" value="PPTHIESTRASE"/>
</dbReference>
<protein>
    <recommendedName>
        <fullName evidence="3">Palmitoyl-protein thioesterase 1</fullName>
        <ecNumber evidence="2">3.1.2.22</ecNumber>
    </recommendedName>
    <alternativeName>
        <fullName evidence="8">Palmitoyl-protein hydrolase 1</fullName>
    </alternativeName>
</protein>
<keyword evidence="4" id="KW-0732">Signal</keyword>
<dbReference type="FunCoup" id="E1ZDG9">
    <property type="interactions" value="1825"/>
</dbReference>
<dbReference type="FunFam" id="3.40.50.1820:FF:000107">
    <property type="entry name" value="Palmitoyl-protein thioesterase 1"/>
    <property type="match status" value="1"/>
</dbReference>
<gene>
    <name evidence="9" type="ORF">CHLNCDRAFT_35163</name>
</gene>
<dbReference type="Pfam" id="PF02089">
    <property type="entry name" value="Palm_thioest"/>
    <property type="match status" value="1"/>
</dbReference>
<dbReference type="SUPFAM" id="SSF53474">
    <property type="entry name" value="alpha/beta-Hydrolases"/>
    <property type="match status" value="1"/>
</dbReference>
<dbReference type="OMA" id="MPERRNS"/>
<evidence type="ECO:0000256" key="1">
    <source>
        <dbReference type="ARBA" id="ARBA00010758"/>
    </source>
</evidence>
<dbReference type="STRING" id="554065.E1ZDG9"/>
<dbReference type="InParanoid" id="E1ZDG9"/>
<dbReference type="RefSeq" id="XP_005848514.1">
    <property type="nucleotide sequence ID" value="XM_005848452.1"/>
</dbReference>
<evidence type="ECO:0000256" key="7">
    <source>
        <dbReference type="ARBA" id="ARBA00023180"/>
    </source>
</evidence>
<dbReference type="AlphaFoldDB" id="E1ZDG9"/>
<dbReference type="OrthoDB" id="10263094at2759"/>
<keyword evidence="5" id="KW-0378">Hydrolase</keyword>
<dbReference type="GeneID" id="17355735"/>
<proteinExistence type="inferred from homology"/>
<dbReference type="EC" id="3.1.2.22" evidence="2"/>
<dbReference type="InterPro" id="IPR029058">
    <property type="entry name" value="AB_hydrolase_fold"/>
</dbReference>
<name>E1ZDG9_CHLVA</name>
<evidence type="ECO:0000313" key="10">
    <source>
        <dbReference type="Proteomes" id="UP000008141"/>
    </source>
</evidence>
<dbReference type="GO" id="GO:0008474">
    <property type="term" value="F:palmitoyl-(protein) hydrolase activity"/>
    <property type="evidence" value="ECO:0007669"/>
    <property type="project" value="UniProtKB-EC"/>
</dbReference>
<sequence>MGDSCCSEHSMGAVADSIRQALPGTYVHSIATGQGESADVLSSYFGSVNAQVAAVCDELLGMQELKDGFVAVGFSQGGQFLRAVAQRCQHLGPSMHSLVTVGAQHQGVMAVPGCLQGGDANSTLYCRIMQGLIGRGAYSWLVQGHVVQAQYVKDPWHLDLYLQRSLFLADLNNEVAAARKRRYHDNLASLHRLVLFQFDADEMVVPKESSHFGFFNGSHLVPLREQPLYAQDWLGLRALDEAGRLELLHAPGAHMRFSLAWFQQAVVVPYLAVPAPAAAAGAAAGAASRR</sequence>
<evidence type="ECO:0000256" key="8">
    <source>
        <dbReference type="ARBA" id="ARBA00031934"/>
    </source>
</evidence>